<keyword evidence="2" id="KW-1185">Reference proteome</keyword>
<dbReference type="AlphaFoldDB" id="A0A4P7BZ81"/>
<dbReference type="RefSeq" id="WP_134356758.1">
    <property type="nucleotide sequence ID" value="NZ_CP038033.1"/>
</dbReference>
<reference evidence="1 2" key="1">
    <citation type="submission" date="2019-03" db="EMBL/GenBank/DDBJ databases">
        <title>The genome sequence of Nitrosococcus wardiae strain D1FHST reveals the archetypal metabolic capacity of ammonia-oxidizing Gammaproteobacteria.</title>
        <authorList>
            <person name="Wang L."/>
            <person name="Lim C.K."/>
            <person name="Hanson T.E."/>
            <person name="Dang H."/>
            <person name="Klotz M.G."/>
        </authorList>
    </citation>
    <scope>NUCLEOTIDE SEQUENCE [LARGE SCALE GENOMIC DNA]</scope>
    <source>
        <strain evidence="1 2">D1FHS</strain>
    </source>
</reference>
<gene>
    <name evidence="1" type="ORF">E3U44_03880</name>
</gene>
<protein>
    <submittedName>
        <fullName evidence="1">Acetyltransferase</fullName>
    </submittedName>
</protein>
<proteinExistence type="predicted"/>
<accession>A0A4P7BZ81</accession>
<keyword evidence="1" id="KW-0808">Transferase</keyword>
<dbReference type="GO" id="GO:0016740">
    <property type="term" value="F:transferase activity"/>
    <property type="evidence" value="ECO:0007669"/>
    <property type="project" value="UniProtKB-KW"/>
</dbReference>
<dbReference type="KEGG" id="nwr:E3U44_03880"/>
<dbReference type="EMBL" id="CP038033">
    <property type="protein sequence ID" value="QBQ53746.1"/>
    <property type="molecule type" value="Genomic_DNA"/>
</dbReference>
<sequence>MYLKHKPSSDLVEILDIKELVDPCRENITGRFHVGEEMQEPASFQKANLIFPSGEALPQCWIDPDYKQKV</sequence>
<dbReference type="Proteomes" id="UP000294325">
    <property type="component" value="Chromosome"/>
</dbReference>
<evidence type="ECO:0000313" key="2">
    <source>
        <dbReference type="Proteomes" id="UP000294325"/>
    </source>
</evidence>
<evidence type="ECO:0000313" key="1">
    <source>
        <dbReference type="EMBL" id="QBQ53746.1"/>
    </source>
</evidence>
<name>A0A4P7BZ81_9GAMM</name>
<organism evidence="1 2">
    <name type="scientific">Nitrosococcus wardiae</name>
    <dbReference type="NCBI Taxonomy" id="1814290"/>
    <lineage>
        <taxon>Bacteria</taxon>
        <taxon>Pseudomonadati</taxon>
        <taxon>Pseudomonadota</taxon>
        <taxon>Gammaproteobacteria</taxon>
        <taxon>Chromatiales</taxon>
        <taxon>Chromatiaceae</taxon>
        <taxon>Nitrosococcus</taxon>
    </lineage>
</organism>
<dbReference type="OrthoDB" id="9810649at2"/>